<keyword evidence="4" id="KW-1185">Reference proteome</keyword>
<evidence type="ECO:0000313" key="4">
    <source>
        <dbReference type="Proteomes" id="UP000030746"/>
    </source>
</evidence>
<dbReference type="Proteomes" id="UP000030746">
    <property type="component" value="Unassembled WGS sequence"/>
</dbReference>
<dbReference type="OrthoDB" id="6409159at2759"/>
<proteinExistence type="predicted"/>
<dbReference type="GO" id="GO:0008047">
    <property type="term" value="F:enzyme activator activity"/>
    <property type="evidence" value="ECO:0007669"/>
    <property type="project" value="InterPro"/>
</dbReference>
<dbReference type="Pfam" id="PF02221">
    <property type="entry name" value="E1_DerP2_DerF2"/>
    <property type="match status" value="1"/>
</dbReference>
<dbReference type="Gene3D" id="2.70.220.10">
    <property type="entry name" value="Ganglioside GM2 activator"/>
    <property type="match status" value="1"/>
</dbReference>
<dbReference type="GO" id="GO:0006689">
    <property type="term" value="P:ganglioside catabolic process"/>
    <property type="evidence" value="ECO:0007669"/>
    <property type="project" value="InterPro"/>
</dbReference>
<evidence type="ECO:0000259" key="2">
    <source>
        <dbReference type="SMART" id="SM00737"/>
    </source>
</evidence>
<dbReference type="AlphaFoldDB" id="V4A7L5"/>
<dbReference type="GO" id="GO:0009898">
    <property type="term" value="C:cytoplasmic side of plasma membrane"/>
    <property type="evidence" value="ECO:0007669"/>
    <property type="project" value="TreeGrafter"/>
</dbReference>
<dbReference type="PANTHER" id="PTHR17357:SF0">
    <property type="entry name" value="GANGLIOSIDE GM2 ACTIVATOR"/>
    <property type="match status" value="1"/>
</dbReference>
<dbReference type="InterPro" id="IPR028996">
    <property type="entry name" value="GM2-AP"/>
</dbReference>
<dbReference type="GO" id="GO:0005319">
    <property type="term" value="F:lipid transporter activity"/>
    <property type="evidence" value="ECO:0007669"/>
    <property type="project" value="TreeGrafter"/>
</dbReference>
<evidence type="ECO:0000256" key="1">
    <source>
        <dbReference type="ARBA" id="ARBA00022729"/>
    </source>
</evidence>
<accession>V4A7L5</accession>
<keyword evidence="1" id="KW-0732">Signal</keyword>
<dbReference type="PANTHER" id="PTHR17357">
    <property type="entry name" value="GM2 GANGLIOSIDE ACTIVATOR PROTEIN"/>
    <property type="match status" value="1"/>
</dbReference>
<sequence length="182" mass="19773">MLNSCVTARRENASVVFSDFKVTPDPVEIPGNLTVSGAVVFKEAISGNVSLELAINRSMGFFDLTLPCINHLGSCKYDDVCTILDQGNASLGCAPQLKENGFPCQCPFLNGTYDINHTIFVLPEVKGIWKQFAKGDYAISLKLVDEDAGEILGCQELTFSLDEPHPEGVTPKPCDWLCKLIG</sequence>
<reference evidence="3 4" key="1">
    <citation type="journal article" date="2013" name="Nature">
        <title>Insights into bilaterian evolution from three spiralian genomes.</title>
        <authorList>
            <person name="Simakov O."/>
            <person name="Marletaz F."/>
            <person name="Cho S.J."/>
            <person name="Edsinger-Gonzales E."/>
            <person name="Havlak P."/>
            <person name="Hellsten U."/>
            <person name="Kuo D.H."/>
            <person name="Larsson T."/>
            <person name="Lv J."/>
            <person name="Arendt D."/>
            <person name="Savage R."/>
            <person name="Osoegawa K."/>
            <person name="de Jong P."/>
            <person name="Grimwood J."/>
            <person name="Chapman J.A."/>
            <person name="Shapiro H."/>
            <person name="Aerts A."/>
            <person name="Otillar R.P."/>
            <person name="Terry A.Y."/>
            <person name="Boore J.L."/>
            <person name="Grigoriev I.V."/>
            <person name="Lindberg D.R."/>
            <person name="Seaver E.C."/>
            <person name="Weisblat D.A."/>
            <person name="Putnam N.H."/>
            <person name="Rokhsar D.S."/>
        </authorList>
    </citation>
    <scope>NUCLEOTIDE SEQUENCE [LARGE SCALE GENOMIC DNA]</scope>
</reference>
<gene>
    <name evidence="3" type="ORF">LOTGIDRAFT_154383</name>
</gene>
<dbReference type="SMART" id="SM00737">
    <property type="entry name" value="ML"/>
    <property type="match status" value="1"/>
</dbReference>
<organism evidence="3 4">
    <name type="scientific">Lottia gigantea</name>
    <name type="common">Giant owl limpet</name>
    <dbReference type="NCBI Taxonomy" id="225164"/>
    <lineage>
        <taxon>Eukaryota</taxon>
        <taxon>Metazoa</taxon>
        <taxon>Spiralia</taxon>
        <taxon>Lophotrochozoa</taxon>
        <taxon>Mollusca</taxon>
        <taxon>Gastropoda</taxon>
        <taxon>Patellogastropoda</taxon>
        <taxon>Lottioidea</taxon>
        <taxon>Lottiidae</taxon>
        <taxon>Lottia</taxon>
    </lineage>
</organism>
<dbReference type="KEGG" id="lgi:LOTGIDRAFT_154383"/>
<protein>
    <recommendedName>
        <fullName evidence="2">MD-2-related lipid-recognition domain-containing protein</fullName>
    </recommendedName>
</protein>
<evidence type="ECO:0000313" key="3">
    <source>
        <dbReference type="EMBL" id="ESO89286.1"/>
    </source>
</evidence>
<dbReference type="InterPro" id="IPR036846">
    <property type="entry name" value="GM2-AP_sf"/>
</dbReference>
<dbReference type="InterPro" id="IPR003172">
    <property type="entry name" value="ML_dom"/>
</dbReference>
<dbReference type="CTD" id="20236279"/>
<dbReference type="EMBL" id="KB202619">
    <property type="protein sequence ID" value="ESO89286.1"/>
    <property type="molecule type" value="Genomic_DNA"/>
</dbReference>
<feature type="domain" description="MD-2-related lipid-recognition" evidence="2">
    <location>
        <begin position="2"/>
        <end position="159"/>
    </location>
</feature>
<dbReference type="RefSeq" id="XP_009060315.1">
    <property type="nucleotide sequence ID" value="XM_009062067.1"/>
</dbReference>
<dbReference type="GeneID" id="20236279"/>
<name>V4A7L5_LOTGI</name>
<dbReference type="OMA" id="NNIPCTC"/>
<dbReference type="HOGENOM" id="CLU_108261_0_0_1"/>
<dbReference type="SUPFAM" id="SSF63707">
    <property type="entry name" value="Ganglioside M2 (gm2) activator"/>
    <property type="match status" value="1"/>
</dbReference>